<reference evidence="3 4" key="1">
    <citation type="submission" date="2019-03" db="EMBL/GenBank/DDBJ databases">
        <title>Genomic Encyclopedia of Type Strains, Phase IV (KMG-IV): sequencing the most valuable type-strain genomes for metagenomic binning, comparative biology and taxonomic classification.</title>
        <authorList>
            <person name="Goeker M."/>
        </authorList>
    </citation>
    <scope>NUCLEOTIDE SEQUENCE [LARGE SCALE GENOMIC DNA]</scope>
    <source>
        <strain evidence="3 4">DSM 15505</strain>
    </source>
</reference>
<proteinExistence type="predicted"/>
<evidence type="ECO:0000313" key="3">
    <source>
        <dbReference type="EMBL" id="TDT44176.1"/>
    </source>
</evidence>
<evidence type="ECO:0000313" key="4">
    <source>
        <dbReference type="Proteomes" id="UP000295830"/>
    </source>
</evidence>
<keyword evidence="4" id="KW-1185">Reference proteome</keyword>
<keyword evidence="1" id="KW-1133">Transmembrane helix</keyword>
<accession>A0A4R7K163</accession>
<protein>
    <submittedName>
        <fullName evidence="3">Uncharacterized protein DUF4136</fullName>
    </submittedName>
</protein>
<dbReference type="EMBL" id="SOAX01000001">
    <property type="protein sequence ID" value="TDT44176.1"/>
    <property type="molecule type" value="Genomic_DNA"/>
</dbReference>
<dbReference type="InterPro" id="IPR025411">
    <property type="entry name" value="DUF4136"/>
</dbReference>
<dbReference type="OrthoDB" id="329837at2"/>
<sequence>MNANSSAPHSTGLIRMILGLMLVLALTGCARYATTDFDSNARFETYEHYRFAEREEGSVQSLDAARIERALEKELEKEGFVRAEAGASPALTVRYRIEQERRLESRGPNFGLGFGFGSNPFTFGMAHSPVESREIKEGQLVVELVDPQAEQVVWQGRAARNLTDSMTADQRQTLINRVVRAMFEQYPPE</sequence>
<dbReference type="AlphaFoldDB" id="A0A4R7K163"/>
<gene>
    <name evidence="3" type="ORF">DES49_0276</name>
</gene>
<feature type="domain" description="DUF4136" evidence="2">
    <location>
        <begin position="34"/>
        <end position="188"/>
    </location>
</feature>
<comment type="caution">
    <text evidence="3">The sequence shown here is derived from an EMBL/GenBank/DDBJ whole genome shotgun (WGS) entry which is preliminary data.</text>
</comment>
<dbReference type="Pfam" id="PF13590">
    <property type="entry name" value="DUF4136"/>
    <property type="match status" value="1"/>
</dbReference>
<organism evidence="3 4">
    <name type="scientific">Halospina denitrificans</name>
    <dbReference type="NCBI Taxonomy" id="332522"/>
    <lineage>
        <taxon>Bacteria</taxon>
        <taxon>Pseudomonadati</taxon>
        <taxon>Pseudomonadota</taxon>
        <taxon>Gammaproteobacteria</taxon>
        <taxon>Halospina</taxon>
    </lineage>
</organism>
<feature type="transmembrane region" description="Helical" evidence="1">
    <location>
        <begin position="12"/>
        <end position="33"/>
    </location>
</feature>
<evidence type="ECO:0000256" key="1">
    <source>
        <dbReference type="SAM" id="Phobius"/>
    </source>
</evidence>
<keyword evidence="1" id="KW-0812">Transmembrane</keyword>
<dbReference type="RefSeq" id="WP_133734587.1">
    <property type="nucleotide sequence ID" value="NZ_SOAX01000001.1"/>
</dbReference>
<dbReference type="Proteomes" id="UP000295830">
    <property type="component" value="Unassembled WGS sequence"/>
</dbReference>
<name>A0A4R7K163_9GAMM</name>
<dbReference type="Gene3D" id="3.30.160.670">
    <property type="match status" value="1"/>
</dbReference>
<keyword evidence="1" id="KW-0472">Membrane</keyword>
<evidence type="ECO:0000259" key="2">
    <source>
        <dbReference type="Pfam" id="PF13590"/>
    </source>
</evidence>